<dbReference type="InterPro" id="IPR010982">
    <property type="entry name" value="Lambda_DNA-bd_dom_sf"/>
</dbReference>
<sequence length="264" mass="29596">MSEAYRPLSTAERARFFFARYRGRTRPTDGKAFNQRNCAEFVQQHAGQWTEAQVSKLLKGEIDNPGSRGIGAMALYFGIGDHLLNQLRPWPGDEVVARIVELTLEINEPAGFDELVTRLNFVVRLFADKERPSGGGYTVPELAGHLSHKTGEQWTASEVADLLQGRRHPIRLISAEAFDAIAQFFHATLKLFRRETEYDEAEISHFLELRWRLDGVPVAARQAEHMDLAGLLQVVKELERARAASSLPPAAGPEFLAPRYEGGE</sequence>
<protein>
    <submittedName>
        <fullName evidence="1">Transcriptional regulator with XRE-family HTH domain</fullName>
    </submittedName>
</protein>
<proteinExistence type="predicted"/>
<dbReference type="RefSeq" id="WP_167119053.1">
    <property type="nucleotide sequence ID" value="NZ_JAANOU010000001.1"/>
</dbReference>
<evidence type="ECO:0000313" key="1">
    <source>
        <dbReference type="EMBL" id="NIH82184.1"/>
    </source>
</evidence>
<keyword evidence="2" id="KW-1185">Reference proteome</keyword>
<organism evidence="1 2">
    <name type="scientific">Amycolatopsis viridis</name>
    <dbReference type="NCBI Taxonomy" id="185678"/>
    <lineage>
        <taxon>Bacteria</taxon>
        <taxon>Bacillati</taxon>
        <taxon>Actinomycetota</taxon>
        <taxon>Actinomycetes</taxon>
        <taxon>Pseudonocardiales</taxon>
        <taxon>Pseudonocardiaceae</taxon>
        <taxon>Amycolatopsis</taxon>
    </lineage>
</organism>
<dbReference type="EMBL" id="JAANOU010000001">
    <property type="protein sequence ID" value="NIH82184.1"/>
    <property type="molecule type" value="Genomic_DNA"/>
</dbReference>
<gene>
    <name evidence="1" type="ORF">FHX46_004714</name>
</gene>
<accession>A0ABX0T2P7</accession>
<evidence type="ECO:0000313" key="2">
    <source>
        <dbReference type="Proteomes" id="UP000754495"/>
    </source>
</evidence>
<dbReference type="Proteomes" id="UP000754495">
    <property type="component" value="Unassembled WGS sequence"/>
</dbReference>
<reference evidence="1 2" key="1">
    <citation type="submission" date="2020-03" db="EMBL/GenBank/DDBJ databases">
        <title>Sequencing the genomes of 1000 actinobacteria strains.</title>
        <authorList>
            <person name="Klenk H.-P."/>
        </authorList>
    </citation>
    <scope>NUCLEOTIDE SEQUENCE [LARGE SCALE GENOMIC DNA]</scope>
    <source>
        <strain evidence="1 2">DSM 45668</strain>
    </source>
</reference>
<name>A0ABX0T2P7_9PSEU</name>
<comment type="caution">
    <text evidence="1">The sequence shown here is derived from an EMBL/GenBank/DDBJ whole genome shotgun (WGS) entry which is preliminary data.</text>
</comment>
<dbReference type="Gene3D" id="1.10.260.40">
    <property type="entry name" value="lambda repressor-like DNA-binding domains"/>
    <property type="match status" value="1"/>
</dbReference>